<feature type="region of interest" description="Disordered" evidence="3">
    <location>
        <begin position="610"/>
        <end position="645"/>
    </location>
</feature>
<dbReference type="InterPro" id="IPR050613">
    <property type="entry name" value="Sec_Metabolite_Reg"/>
</dbReference>
<evidence type="ECO:0000256" key="3">
    <source>
        <dbReference type="SAM" id="MobiDB-lite"/>
    </source>
</evidence>
<dbReference type="PROSITE" id="PS50048">
    <property type="entry name" value="ZN2_CY6_FUNGAL_2"/>
    <property type="match status" value="1"/>
</dbReference>
<feature type="domain" description="Zn(2)-C6 fungal-type" evidence="4">
    <location>
        <begin position="25"/>
        <end position="55"/>
    </location>
</feature>
<evidence type="ECO:0000313" key="5">
    <source>
        <dbReference type="EMBL" id="QGN17143.1"/>
    </source>
</evidence>
<evidence type="ECO:0000259" key="4">
    <source>
        <dbReference type="PROSITE" id="PS50048"/>
    </source>
</evidence>
<dbReference type="PRINTS" id="PR00755">
    <property type="entry name" value="AFLATOXINBRP"/>
</dbReference>
<name>A0ABX6F1C7_KLUMA</name>
<dbReference type="Pfam" id="PF00172">
    <property type="entry name" value="Zn_clus"/>
    <property type="match status" value="1"/>
</dbReference>
<dbReference type="Proteomes" id="UP000422736">
    <property type="component" value="Chromosome 6"/>
</dbReference>
<evidence type="ECO:0000313" key="6">
    <source>
        <dbReference type="Proteomes" id="UP000422736"/>
    </source>
</evidence>
<feature type="compositionally biased region" description="Polar residues" evidence="3">
    <location>
        <begin position="76"/>
        <end position="87"/>
    </location>
</feature>
<keyword evidence="6" id="KW-1185">Reference proteome</keyword>
<keyword evidence="2" id="KW-0539">Nucleus</keyword>
<proteinExistence type="predicted"/>
<dbReference type="InterPro" id="IPR036864">
    <property type="entry name" value="Zn2-C6_fun-type_DNA-bd_sf"/>
</dbReference>
<dbReference type="PANTHER" id="PTHR31001">
    <property type="entry name" value="UNCHARACTERIZED TRANSCRIPTIONAL REGULATORY PROTEIN"/>
    <property type="match status" value="1"/>
</dbReference>
<dbReference type="InterPro" id="IPR001138">
    <property type="entry name" value="Zn2Cys6_DnaBD"/>
</dbReference>
<dbReference type="PANTHER" id="PTHR31001:SF90">
    <property type="entry name" value="CENTROMERE DNA-BINDING PROTEIN COMPLEX CBF3 SUBUNIT B"/>
    <property type="match status" value="1"/>
</dbReference>
<accession>A0ABX6F1C7</accession>
<dbReference type="CDD" id="cd12148">
    <property type="entry name" value="fungal_TF_MHR"/>
    <property type="match status" value="1"/>
</dbReference>
<dbReference type="EMBL" id="CP015059">
    <property type="protein sequence ID" value="QGN17143.1"/>
    <property type="molecule type" value="Genomic_DNA"/>
</dbReference>
<dbReference type="SUPFAM" id="SSF57701">
    <property type="entry name" value="Zn2/Cys6 DNA-binding domain"/>
    <property type="match status" value="1"/>
</dbReference>
<comment type="subcellular location">
    <subcellularLocation>
        <location evidence="1">Nucleus</location>
    </subcellularLocation>
</comment>
<dbReference type="CDD" id="cd00067">
    <property type="entry name" value="GAL4"/>
    <property type="match status" value="1"/>
</dbReference>
<reference evidence="5 6" key="1">
    <citation type="submission" date="2016-03" db="EMBL/GenBank/DDBJ databases">
        <title>How can Kluyveromyces marxianus grow so fast - potential evolutionary course in Saccharomyces Complex revealed by comparative genomics.</title>
        <authorList>
            <person name="Mo W."/>
            <person name="Lu W."/>
            <person name="Yang X."/>
            <person name="Qi J."/>
            <person name="Lv H."/>
        </authorList>
    </citation>
    <scope>NUCLEOTIDE SEQUENCE [LARGE SCALE GENOMIC DNA]</scope>
    <source>
        <strain evidence="5 6">FIM1</strain>
    </source>
</reference>
<sequence>MSNGRVSAAGSRGKQQIVRKRKPKSCIRCYSIKRKCDHQKPSCSRCIKKGLPCEYFTEEHVLERCLERQKKGRVSNAGSTGSLTTPSGDDVSVNDENMPDTELNPIPRETESRNFKLIVNSTGEYSKYLSLSLFPFSDPSQNVSYIVDRMPRDADHYVVYDFSYVPSRLSGKEEIKKLIPNKMHCDVLVSYYFANISPFIPIIDVEEFELKYNELWKNVQAYDDLNMLMILFAVIFASCVSIQVSKIYFTGKHYSDDEVINYEELKYSCFQCVENIKHMTNANISPSMSGITALTIMYYVGSLNCYGVSGEVSALLRYCQIAGLHRSLSQNTNSSSVRAFLYSYVVHLDSLVAYYNGLTSYVNKDLFETVRNFPKHETKIETLFSLAKLYNGLVWIDLLNQLNKIESSTEEDFQRLNREYLTSMEKVNSLNAEILTMFQDAPQDYLKLLVAEGRLGIRKSALLVHFLRLSVSGSNINKVREGTSLNQDLVIQALLLINESLAKIYLGVKHNPNLLWFVRNSYPFQAMSIVLTHIQKNPTKGINFSHLQRDVEYTTHPEINYDSFDIRSDLILKTTEALRSIKPLWPTVFQRRFERICELKNYVFAQNPIQYSNSNQDNDNNKTNNNQAQNEGQNQNQNQGNSPTGSLSFDELLSNLFDGDSELQSLFFQTFPNSH</sequence>
<evidence type="ECO:0000256" key="1">
    <source>
        <dbReference type="ARBA" id="ARBA00004123"/>
    </source>
</evidence>
<gene>
    <name evidence="5" type="primary">GAL4</name>
    <name evidence="5" type="ORF">FIM1_3874</name>
</gene>
<dbReference type="Gene3D" id="4.10.240.10">
    <property type="entry name" value="Zn(2)-C6 fungal-type DNA-binding domain"/>
    <property type="match status" value="1"/>
</dbReference>
<protein>
    <submittedName>
        <fullName evidence="5">Protein GAL4</fullName>
    </submittedName>
</protein>
<feature type="region of interest" description="Disordered" evidence="3">
    <location>
        <begin position="73"/>
        <end position="107"/>
    </location>
</feature>
<feature type="compositionally biased region" description="Low complexity" evidence="3">
    <location>
        <begin position="610"/>
        <end position="641"/>
    </location>
</feature>
<evidence type="ECO:0000256" key="2">
    <source>
        <dbReference type="ARBA" id="ARBA00023242"/>
    </source>
</evidence>
<dbReference type="SMART" id="SM00066">
    <property type="entry name" value="GAL4"/>
    <property type="match status" value="1"/>
</dbReference>
<organism evidence="5 6">
    <name type="scientific">Kluyveromyces marxianus</name>
    <name type="common">Yeast</name>
    <name type="synonym">Candida kefyr</name>
    <dbReference type="NCBI Taxonomy" id="4911"/>
    <lineage>
        <taxon>Eukaryota</taxon>
        <taxon>Fungi</taxon>
        <taxon>Dikarya</taxon>
        <taxon>Ascomycota</taxon>
        <taxon>Saccharomycotina</taxon>
        <taxon>Saccharomycetes</taxon>
        <taxon>Saccharomycetales</taxon>
        <taxon>Saccharomycetaceae</taxon>
        <taxon>Kluyveromyces</taxon>
    </lineage>
</organism>